<dbReference type="GO" id="GO:0003824">
    <property type="term" value="F:catalytic activity"/>
    <property type="evidence" value="ECO:0007669"/>
    <property type="project" value="InterPro"/>
</dbReference>
<dbReference type="Pfam" id="PF10105">
    <property type="entry name" value="DUF2344"/>
    <property type="match status" value="1"/>
</dbReference>
<dbReference type="InterPro" id="IPR006638">
    <property type="entry name" value="Elp3/MiaA/NifB-like_rSAM"/>
</dbReference>
<dbReference type="SFLD" id="SFLDS00029">
    <property type="entry name" value="Radical_SAM"/>
    <property type="match status" value="1"/>
</dbReference>
<dbReference type="PANTHER" id="PTHR42731:SF1">
    <property type="entry name" value="RADICAL SAM DOMAIN PROTEIN"/>
    <property type="match status" value="1"/>
</dbReference>
<dbReference type="InterPro" id="IPR018768">
    <property type="entry name" value="DUF2344"/>
</dbReference>
<proteinExistence type="predicted"/>
<organism evidence="2 3">
    <name type="scientific">candidate division TA06 bacterium</name>
    <dbReference type="NCBI Taxonomy" id="2250710"/>
    <lineage>
        <taxon>Bacteria</taxon>
        <taxon>Bacteria division TA06</taxon>
    </lineage>
</organism>
<name>A0A660SAT3_UNCT6</name>
<reference evidence="2 3" key="1">
    <citation type="submission" date="2018-06" db="EMBL/GenBank/DDBJ databases">
        <title>Extensive metabolic versatility and redundancy in microbially diverse, dynamic hydrothermal sediments.</title>
        <authorList>
            <person name="Dombrowski N."/>
            <person name="Teske A."/>
            <person name="Baker B.J."/>
        </authorList>
    </citation>
    <scope>NUCLEOTIDE SEQUENCE [LARGE SCALE GENOMIC DNA]</scope>
    <source>
        <strain evidence="2">B35_G9</strain>
    </source>
</reference>
<dbReference type="Pfam" id="PF04055">
    <property type="entry name" value="Radical_SAM"/>
    <property type="match status" value="1"/>
</dbReference>
<evidence type="ECO:0000313" key="2">
    <source>
        <dbReference type="EMBL" id="RKX67849.1"/>
    </source>
</evidence>
<accession>A0A660SAT3</accession>
<feature type="domain" description="Radical SAM core" evidence="1">
    <location>
        <begin position="230"/>
        <end position="462"/>
    </location>
</feature>
<dbReference type="SMART" id="SM00729">
    <property type="entry name" value="Elp3"/>
    <property type="match status" value="1"/>
</dbReference>
<dbReference type="InterPro" id="IPR023404">
    <property type="entry name" value="rSAM_horseshoe"/>
</dbReference>
<dbReference type="AlphaFoldDB" id="A0A660SAT3"/>
<dbReference type="InterPro" id="IPR045784">
    <property type="entry name" value="Radical_SAM_N2"/>
</dbReference>
<dbReference type="Proteomes" id="UP000282321">
    <property type="component" value="Unassembled WGS sequence"/>
</dbReference>
<dbReference type="NCBIfam" id="TIGR03936">
    <property type="entry name" value="sam_1_link_chp"/>
    <property type="match status" value="1"/>
</dbReference>
<dbReference type="GO" id="GO:0051536">
    <property type="term" value="F:iron-sulfur cluster binding"/>
    <property type="evidence" value="ECO:0007669"/>
    <property type="project" value="InterPro"/>
</dbReference>
<evidence type="ECO:0000313" key="3">
    <source>
        <dbReference type="Proteomes" id="UP000282321"/>
    </source>
</evidence>
<dbReference type="SUPFAM" id="SSF102114">
    <property type="entry name" value="Radical SAM enzymes"/>
    <property type="match status" value="1"/>
</dbReference>
<evidence type="ECO:0000259" key="1">
    <source>
        <dbReference type="PROSITE" id="PS51918"/>
    </source>
</evidence>
<protein>
    <recommendedName>
        <fullName evidence="1">Radical SAM core domain-containing protein</fullName>
    </recommendedName>
</protein>
<gene>
    <name evidence="2" type="ORF">DRP44_01160</name>
</gene>
<dbReference type="CDD" id="cd01335">
    <property type="entry name" value="Radical_SAM"/>
    <property type="match status" value="1"/>
</dbReference>
<dbReference type="PANTHER" id="PTHR42731">
    <property type="entry name" value="SLL1084 PROTEIN"/>
    <property type="match status" value="1"/>
</dbReference>
<dbReference type="SFLD" id="SFLDG01082">
    <property type="entry name" value="B12-binding_domain_containing"/>
    <property type="match status" value="1"/>
</dbReference>
<dbReference type="InterPro" id="IPR058240">
    <property type="entry name" value="rSAM_sf"/>
</dbReference>
<sequence length="812" mass="93893">MRVDIEKLLPHVEKPGRYLGHEENTIVKEKARVRMALAYPDIYELGMSNQGIQVLYHIINNLSEYSCERVFAPAKDMERLMKETNTPLFTLETKSRVSDFDLFGFTLEYELDYVNILTMLDLANIPFKREERWEESPIIIAGGSCVYNPLPLREIFDVFFIGEAEEGIIEILDIIAKGKTEKAGRRAIIERLAKVDGVYAPGISHKVTRRTVPVMRYDYIPVKPVVPLINITQNRMTLEIARGCTRGCRFCQAGIIYRPVREIPENDALKATREIFNNTGFDEISLLSLSASDYRGLKSLMFKLTEQFKQKRVSISLPSLRIESLDEELLNLIKNIRKSSITVAIEAATQRLRDVINKDYPEDSIEKGIDLAFQLGWKRVKLYFMIGLPTETDEDILAIPKLLNKIGNRWRRKSIKVTISPFIPRPFTPFEREEQISMDEVKRREDMILRELRARNVTISFREPEVAFLEGVFARGDDRLNDVLIDVWKSGERMSAWTETFDYSLWERAFVKNNVEPESYLCKINGELPWEFIKFVDKKFLEREYEKAKKAETTSDCRRDICHICGLCDGSIAGEIKREVVKEYRAFVPRKPKIRLKSSSYKPKVRVRYKKDGVGKFISHLDTIRLFKRAIIRTNLPVKYSEGFNPKMNLAFGPPLPIGVTGTNEYFDMELEHLFSNDLVKSINGFLPDFLQLYEARIIKQRVESLNSAINLAIYEISGDVSVDESRLTGVMHTERNGKSRDFALTKYIYSYKADGTFEIGLNLFKDTNVNILDFFAYLLNTERETILDRKIVRKGLFIRNGDNILTPMDVI</sequence>
<comment type="caution">
    <text evidence="2">The sequence shown here is derived from an EMBL/GenBank/DDBJ whole genome shotgun (WGS) entry which is preliminary data.</text>
</comment>
<dbReference type="EMBL" id="QNBC01000008">
    <property type="protein sequence ID" value="RKX67849.1"/>
    <property type="molecule type" value="Genomic_DNA"/>
</dbReference>
<dbReference type="InterPro" id="IPR007197">
    <property type="entry name" value="rSAM"/>
</dbReference>
<dbReference type="PROSITE" id="PS51918">
    <property type="entry name" value="RADICAL_SAM"/>
    <property type="match status" value="1"/>
</dbReference>
<dbReference type="Gene3D" id="3.80.30.20">
    <property type="entry name" value="tm_1862 like domain"/>
    <property type="match status" value="1"/>
</dbReference>
<dbReference type="Pfam" id="PF19864">
    <property type="entry name" value="Radical_SAM_N2"/>
    <property type="match status" value="1"/>
</dbReference>